<dbReference type="EMBL" id="JAYMGW010000007">
    <property type="protein sequence ID" value="MEC4265704.1"/>
    <property type="molecule type" value="Genomic_DNA"/>
</dbReference>
<feature type="chain" id="PRO_5046316121" evidence="1">
    <location>
        <begin position="20"/>
        <end position="285"/>
    </location>
</feature>
<keyword evidence="1" id="KW-0732">Signal</keyword>
<evidence type="ECO:0000313" key="4">
    <source>
        <dbReference type="Proteomes" id="UP001355298"/>
    </source>
</evidence>
<dbReference type="GO" id="GO:0016787">
    <property type="term" value="F:hydrolase activity"/>
    <property type="evidence" value="ECO:0007669"/>
    <property type="project" value="UniProtKB-KW"/>
</dbReference>
<dbReference type="InterPro" id="IPR029058">
    <property type="entry name" value="AB_hydrolase_fold"/>
</dbReference>
<protein>
    <submittedName>
        <fullName evidence="3">Alpha/beta hydrolase</fullName>
    </submittedName>
</protein>
<accession>A0ABU6IRT2</accession>
<dbReference type="PRINTS" id="PR00111">
    <property type="entry name" value="ABHYDROLASE"/>
</dbReference>
<dbReference type="Gene3D" id="3.40.50.1820">
    <property type="entry name" value="alpha/beta hydrolase"/>
    <property type="match status" value="1"/>
</dbReference>
<dbReference type="SUPFAM" id="SSF53474">
    <property type="entry name" value="alpha/beta-Hydrolases"/>
    <property type="match status" value="1"/>
</dbReference>
<name>A0ABU6IRT2_9FLAO</name>
<reference evidence="3 4" key="1">
    <citation type="submission" date="2024-01" db="EMBL/GenBank/DDBJ databases">
        <title>The strains designed SYSU M86414 and SYSU M84420 isolated from the marine sediment in San Sha City (Hainan Province, China).</title>
        <authorList>
            <person name="Guo D."/>
        </authorList>
    </citation>
    <scope>NUCLEOTIDE SEQUENCE [LARGE SCALE GENOMIC DNA]</scope>
    <source>
        <strain evidence="3 4">SYSU M84420</strain>
    </source>
</reference>
<keyword evidence="4" id="KW-1185">Reference proteome</keyword>
<sequence length="285" mass="31740">MKYLLMVLGLCFKLSILNAQLQPNVATYANTNGLDMYYEIYGEGEPLILVHGSFMTIATTFGQLIPELAKSNKVIAVELQGHGHTKNIERPFSYENFADDIVGLMDHLNIDRAHLIGYSLGATIALKTALRYPDKTNKIVFISSVYSMDGWLPEVKQTFAHMKPEYLTNTPLKSAYDEVAPDASQWTSFVEGMIAFENQPFDLNIDEIKKLNLDLLIINGDYDGVDLNHSQALFRAVGGGGFGIMEPLSNSRLAIVPGTTHITLMQKTEVLLNYITPFLLNISKK</sequence>
<comment type="caution">
    <text evidence="3">The sequence shown here is derived from an EMBL/GenBank/DDBJ whole genome shotgun (WGS) entry which is preliminary data.</text>
</comment>
<dbReference type="Proteomes" id="UP001355298">
    <property type="component" value="Unassembled WGS sequence"/>
</dbReference>
<feature type="signal peptide" evidence="1">
    <location>
        <begin position="1"/>
        <end position="19"/>
    </location>
</feature>
<dbReference type="PANTHER" id="PTHR43433">
    <property type="entry name" value="HYDROLASE, ALPHA/BETA FOLD FAMILY PROTEIN"/>
    <property type="match status" value="1"/>
</dbReference>
<keyword evidence="3" id="KW-0378">Hydrolase</keyword>
<evidence type="ECO:0000256" key="1">
    <source>
        <dbReference type="SAM" id="SignalP"/>
    </source>
</evidence>
<dbReference type="Pfam" id="PF00561">
    <property type="entry name" value="Abhydrolase_1"/>
    <property type="match status" value="1"/>
</dbReference>
<evidence type="ECO:0000313" key="3">
    <source>
        <dbReference type="EMBL" id="MEC4265704.1"/>
    </source>
</evidence>
<dbReference type="InterPro" id="IPR050471">
    <property type="entry name" value="AB_hydrolase"/>
</dbReference>
<evidence type="ECO:0000259" key="2">
    <source>
        <dbReference type="Pfam" id="PF00561"/>
    </source>
</evidence>
<dbReference type="InterPro" id="IPR000073">
    <property type="entry name" value="AB_hydrolase_1"/>
</dbReference>
<dbReference type="PANTHER" id="PTHR43433:SF5">
    <property type="entry name" value="AB HYDROLASE-1 DOMAIN-CONTAINING PROTEIN"/>
    <property type="match status" value="1"/>
</dbReference>
<dbReference type="RefSeq" id="WP_326278691.1">
    <property type="nucleotide sequence ID" value="NZ_JAYKYV010000007.1"/>
</dbReference>
<feature type="domain" description="AB hydrolase-1" evidence="2">
    <location>
        <begin position="46"/>
        <end position="161"/>
    </location>
</feature>
<organism evidence="3 4">
    <name type="scientific">Flagellimonas halotolerans</name>
    <dbReference type="NCBI Taxonomy" id="3112164"/>
    <lineage>
        <taxon>Bacteria</taxon>
        <taxon>Pseudomonadati</taxon>
        <taxon>Bacteroidota</taxon>
        <taxon>Flavobacteriia</taxon>
        <taxon>Flavobacteriales</taxon>
        <taxon>Flavobacteriaceae</taxon>
        <taxon>Flagellimonas</taxon>
    </lineage>
</organism>
<proteinExistence type="predicted"/>
<gene>
    <name evidence="3" type="ORF">VOP03_10115</name>
</gene>